<accession>A0A1M7MM04</accession>
<dbReference type="OrthoDB" id="9148571at2"/>
<gene>
    <name evidence="1" type="ORF">SAMN05216499_116100</name>
</gene>
<sequence>MKQTIVWTLLPDPQQPPTAGGTVQLSLVLGPRLTVDAAAPSGAAPPQLSDFPQVADLPELGYTVSVLFRKPTGESEPQHATFVDGPLDVPLWQALFPPTTPVHSFRFDASVANDPIESYPARPLAQSLRDQYGTLFAPVDADGHGRGPVVPDAGQTAEVAERWEAVDRLVAAVDPAGEPGFAAGISEQLRQQGVLPDDLAADPDGWARLAAFHTAPPPAADGSLAGLQPPERDFHGLVAALADHPGLMAPVGLLRRLTVPLPADLPDGPLTIQAQVDHAAFLEVFQPVTSCFKRSGKLFLARADGVSDALYLPLDDTSTFTPHDLDVDSAGLALQSYAATLRRLPRTDPPPEPVPPALRSDGIFVAQADRQVAFRQALKAADGFDGDLVAGRPGDTTAVTGDNVLQGYRVDVFDVASRHWYPLCRRAGTYTVRGYPAQVPIDDEAAVGEAITRLKDAAGHPVSRLHQSVFRWSGWSLAVAPLDRTLGTDGTVRDPGPAVDSRLPFSSQVRVPDGTLPSLRYGRSYRFRARLVDLAGRSAPFTAQPDPGDHATAPLRYTRYEPVPAAVLVARRPVTEGESVAVLVVRTDNADPSAPVARPPCERHLLPPKAAVQQLERHGVLDAAGQHRTDAQVYALLKQFDGGVLPAGTPDEHAGGAPYLDMDQVQRPWLPDPFARGLTLRGLPGQPDVATPWPHGTAWHEQFPARLVVEPGPIGAPAPPPAVDLAARVVRVALAPGATGTALLSSVLAAGDEEDMGLWWAWLESASPTPAQIAAHRADALAGRIGELTPPVELRMVHAVRCPVVSPAFVKAAVVREPGATAYVLGDPALTLHDPSTLSVHAEARWHDVVDDTAQPDPVETDGYAVLRQSEQDIRPEPVPGTPPVVTAPFQVRHDVGDTRHHVVSCTPIGTSRFGPYFTERRTVRLTRTDIVCVAPAFVPGTVVVRAVVPKTTGQGTPAEPAAAFSIDDDVVVLHGTGQISRTQGSAITDGQQVEVSYVEPPVTRAGLTARLHVPATVCPPAPAVHSVVPAFRWEESTAAGQVVSTRHEGGARVYLERPWYASGEGEMLAVMVAGSGAASPDTATTWGRDPVRDVGAGTTARFLAPSDLHADTAVPLPAGTAMGYAVQYDRDRRLWYADVQFAGTKLYEPFVRLKIARLQQNALLTPDDLRLSPVVDAGFVKIPAFRRTTVTLQPSHIGVDVAVIGPAPPPGAGGLLSTVTAEVQVRNTIAGPAGEAFTWQTLDNHPAVELACDVAGVIGRWESPVVLPVALGARPMRVLVREYEQLPGPDGLPAQRITYLDTLPVPSAA</sequence>
<evidence type="ECO:0000313" key="1">
    <source>
        <dbReference type="EMBL" id="SHM92009.1"/>
    </source>
</evidence>
<evidence type="ECO:0000313" key="2">
    <source>
        <dbReference type="Proteomes" id="UP000184111"/>
    </source>
</evidence>
<dbReference type="RefSeq" id="WP_073500868.1">
    <property type="nucleotide sequence ID" value="NZ_FRBI01000016.1"/>
</dbReference>
<dbReference type="STRING" id="310782.SAMN05216499_116100"/>
<dbReference type="EMBL" id="FRBI01000016">
    <property type="protein sequence ID" value="SHM92009.1"/>
    <property type="molecule type" value="Genomic_DNA"/>
</dbReference>
<reference evidence="1 2" key="1">
    <citation type="submission" date="2016-11" db="EMBL/GenBank/DDBJ databases">
        <authorList>
            <person name="Jaros S."/>
            <person name="Januszkiewicz K."/>
            <person name="Wedrychowicz H."/>
        </authorList>
    </citation>
    <scope>NUCLEOTIDE SEQUENCE [LARGE SCALE GENOMIC DNA]</scope>
    <source>
        <strain evidence="1 2">CGMCC 4.2025</strain>
    </source>
</reference>
<protein>
    <submittedName>
        <fullName evidence="1">Uncharacterized protein</fullName>
    </submittedName>
</protein>
<keyword evidence="2" id="KW-1185">Reference proteome</keyword>
<dbReference type="Proteomes" id="UP000184111">
    <property type="component" value="Unassembled WGS sequence"/>
</dbReference>
<proteinExistence type="predicted"/>
<name>A0A1M7MM04_9ACTN</name>
<organism evidence="1 2">
    <name type="scientific">Actinacidiphila paucisporea</name>
    <dbReference type="NCBI Taxonomy" id="310782"/>
    <lineage>
        <taxon>Bacteria</taxon>
        <taxon>Bacillati</taxon>
        <taxon>Actinomycetota</taxon>
        <taxon>Actinomycetes</taxon>
        <taxon>Kitasatosporales</taxon>
        <taxon>Streptomycetaceae</taxon>
        <taxon>Actinacidiphila</taxon>
    </lineage>
</organism>